<protein>
    <submittedName>
        <fullName evidence="2">Uncharacterized protein</fullName>
    </submittedName>
</protein>
<dbReference type="VEuPathDB" id="FungiDB:PC110_g2107"/>
<name>A0A8T1UG08_9STRA</name>
<gene>
    <name evidence="2" type="ORF">JG687_00007131</name>
</gene>
<evidence type="ECO:0000256" key="1">
    <source>
        <dbReference type="SAM" id="MobiDB-lite"/>
    </source>
</evidence>
<dbReference type="Proteomes" id="UP000688947">
    <property type="component" value="Unassembled WGS sequence"/>
</dbReference>
<dbReference type="OrthoDB" id="1517790at2759"/>
<dbReference type="EMBL" id="JAENGZ010000306">
    <property type="protein sequence ID" value="KAG6962484.1"/>
    <property type="molecule type" value="Genomic_DNA"/>
</dbReference>
<feature type="compositionally biased region" description="Polar residues" evidence="1">
    <location>
        <begin position="31"/>
        <end position="47"/>
    </location>
</feature>
<reference evidence="2" key="1">
    <citation type="submission" date="2021-01" db="EMBL/GenBank/DDBJ databases">
        <title>Phytophthora aleatoria, a newly-described species from Pinus radiata is distinct from Phytophthora cactorum isolates based on comparative genomics.</title>
        <authorList>
            <person name="Mcdougal R."/>
            <person name="Panda P."/>
            <person name="Williams N."/>
            <person name="Studholme D.J."/>
        </authorList>
    </citation>
    <scope>NUCLEOTIDE SEQUENCE</scope>
    <source>
        <strain evidence="2">NZFS 3830</strain>
    </source>
</reference>
<dbReference type="AlphaFoldDB" id="A0A8T1UG08"/>
<accession>A0A8T1UG08</accession>
<evidence type="ECO:0000313" key="2">
    <source>
        <dbReference type="EMBL" id="KAG6962484.1"/>
    </source>
</evidence>
<evidence type="ECO:0000313" key="3">
    <source>
        <dbReference type="Proteomes" id="UP000688947"/>
    </source>
</evidence>
<organism evidence="2 3">
    <name type="scientific">Phytophthora cactorum</name>
    <dbReference type="NCBI Taxonomy" id="29920"/>
    <lineage>
        <taxon>Eukaryota</taxon>
        <taxon>Sar</taxon>
        <taxon>Stramenopiles</taxon>
        <taxon>Oomycota</taxon>
        <taxon>Peronosporomycetes</taxon>
        <taxon>Peronosporales</taxon>
        <taxon>Peronosporaceae</taxon>
        <taxon>Phytophthora</taxon>
    </lineage>
</organism>
<feature type="region of interest" description="Disordered" evidence="1">
    <location>
        <begin position="1"/>
        <end position="70"/>
    </location>
</feature>
<proteinExistence type="predicted"/>
<feature type="compositionally biased region" description="Low complexity" evidence="1">
    <location>
        <begin position="1"/>
        <end position="11"/>
    </location>
</feature>
<sequence>MSGAADSSSLPPIAPPPPRHSSARANRPSSKQFQRNIPGSPQASIASSDDDVSPESDAMQSDAVASSAETLSASQQEKMQLFTTSPDLELLCRENGLSASQFARNCELVTSLDMFLGFWASMKSAMHFPALKELSIINQPTIYAVELSARNKQIAEATMIKKKMYYNMRIKTIKRDVHSRIRHAEAIRNQAEHHMETSVAALVRQKKEIERFLVEKTENITEDMLEKLEKKLEF</sequence>
<comment type="caution">
    <text evidence="2">The sequence shown here is derived from an EMBL/GenBank/DDBJ whole genome shotgun (WGS) entry which is preliminary data.</text>
</comment>